<name>A0AAN9YSN4_9PEZI</name>
<dbReference type="PANTHER" id="PTHR45033:SF2">
    <property type="entry name" value="ZINC-TYPE ALCOHOL DEHYDROGENASE-LIKE PROTEIN C1773.06C"/>
    <property type="match status" value="1"/>
</dbReference>
<dbReference type="InterPro" id="IPR020843">
    <property type="entry name" value="ER"/>
</dbReference>
<evidence type="ECO:0000313" key="3">
    <source>
        <dbReference type="Proteomes" id="UP001320420"/>
    </source>
</evidence>
<dbReference type="InterPro" id="IPR036291">
    <property type="entry name" value="NAD(P)-bd_dom_sf"/>
</dbReference>
<dbReference type="InterPro" id="IPR013149">
    <property type="entry name" value="ADH-like_C"/>
</dbReference>
<reference evidence="2 3" key="1">
    <citation type="submission" date="2024-02" db="EMBL/GenBank/DDBJ databases">
        <title>De novo assembly and annotation of 12 fungi associated with fruit tree decline syndrome in Ontario, Canada.</title>
        <authorList>
            <person name="Sulman M."/>
            <person name="Ellouze W."/>
            <person name="Ilyukhin E."/>
        </authorList>
    </citation>
    <scope>NUCLEOTIDE SEQUENCE [LARGE SCALE GENOMIC DNA]</scope>
    <source>
        <strain evidence="2 3">M11/M66-122</strain>
    </source>
</reference>
<dbReference type="InterPro" id="IPR011032">
    <property type="entry name" value="GroES-like_sf"/>
</dbReference>
<dbReference type="EMBL" id="JAKJXP020000002">
    <property type="protein sequence ID" value="KAK7757578.1"/>
    <property type="molecule type" value="Genomic_DNA"/>
</dbReference>
<dbReference type="AlphaFoldDB" id="A0AAN9YSN4"/>
<proteinExistence type="predicted"/>
<evidence type="ECO:0000313" key="2">
    <source>
        <dbReference type="EMBL" id="KAK7757578.1"/>
    </source>
</evidence>
<organism evidence="2 3">
    <name type="scientific">Diatrype stigma</name>
    <dbReference type="NCBI Taxonomy" id="117547"/>
    <lineage>
        <taxon>Eukaryota</taxon>
        <taxon>Fungi</taxon>
        <taxon>Dikarya</taxon>
        <taxon>Ascomycota</taxon>
        <taxon>Pezizomycotina</taxon>
        <taxon>Sordariomycetes</taxon>
        <taxon>Xylariomycetidae</taxon>
        <taxon>Xylariales</taxon>
        <taxon>Diatrypaceae</taxon>
        <taxon>Diatrype</taxon>
    </lineage>
</organism>
<feature type="domain" description="Enoyl reductase (ER)" evidence="1">
    <location>
        <begin position="12"/>
        <end position="351"/>
    </location>
</feature>
<accession>A0AAN9YSN4</accession>
<evidence type="ECO:0000259" key="1">
    <source>
        <dbReference type="SMART" id="SM00829"/>
    </source>
</evidence>
<gene>
    <name evidence="2" type="ORF">SLS62_000593</name>
</gene>
<dbReference type="InterPro" id="IPR052711">
    <property type="entry name" value="Zinc_ADH-like"/>
</dbReference>
<dbReference type="Pfam" id="PF08240">
    <property type="entry name" value="ADH_N"/>
    <property type="match status" value="1"/>
</dbReference>
<dbReference type="CDD" id="cd08276">
    <property type="entry name" value="MDR7"/>
    <property type="match status" value="1"/>
</dbReference>
<dbReference type="SUPFAM" id="SSF50129">
    <property type="entry name" value="GroES-like"/>
    <property type="match status" value="1"/>
</dbReference>
<protein>
    <recommendedName>
        <fullName evidence="1">Enoyl reductase (ER) domain-containing protein</fullName>
    </recommendedName>
</protein>
<keyword evidence="3" id="KW-1185">Reference proteome</keyword>
<dbReference type="Gene3D" id="3.90.180.10">
    <property type="entry name" value="Medium-chain alcohol dehydrogenases, catalytic domain"/>
    <property type="match status" value="1"/>
</dbReference>
<dbReference type="Gene3D" id="3.40.50.720">
    <property type="entry name" value="NAD(P)-binding Rossmann-like Domain"/>
    <property type="match status" value="1"/>
</dbReference>
<sequence length="358" mass="37781">MSRQWVLKSQEGFEISLKYEENIKVPSAAELGPHEVLVKMHAASINPREIAIASPLGINGPITPPIIPGCDGAGVVEAVGSSVREFRAGDRVVAHVAPKVVEERGDDAFSGIADVPLMLGQGTDGTLRSCGVFAETALVPAPKSLGWLPAATLTCTWTTAWNALFGLKGKVAGPDSWVLVQGTGGVSVATLQLASAIGATVVATTSTDEKAARLKGLGASHVINYRSNPDTWGQQARDLTPGKRGFDIVIDVGGNESLPQSLGAVRVDGVVMVVGGVGQNAETVPLFQTLMHTCITRGIFGGSRGQFKEMVKFIDEKGITPAMDDVVFELAEAKDAYRYLKEKKHFAKVVIRIDHGSS</sequence>
<dbReference type="GO" id="GO:0016491">
    <property type="term" value="F:oxidoreductase activity"/>
    <property type="evidence" value="ECO:0007669"/>
    <property type="project" value="InterPro"/>
</dbReference>
<dbReference type="InterPro" id="IPR013154">
    <property type="entry name" value="ADH-like_N"/>
</dbReference>
<dbReference type="Proteomes" id="UP001320420">
    <property type="component" value="Unassembled WGS sequence"/>
</dbReference>
<dbReference type="PANTHER" id="PTHR45033">
    <property type="match status" value="1"/>
</dbReference>
<dbReference type="Pfam" id="PF00107">
    <property type="entry name" value="ADH_zinc_N"/>
    <property type="match status" value="1"/>
</dbReference>
<dbReference type="SUPFAM" id="SSF51735">
    <property type="entry name" value="NAD(P)-binding Rossmann-fold domains"/>
    <property type="match status" value="1"/>
</dbReference>
<comment type="caution">
    <text evidence="2">The sequence shown here is derived from an EMBL/GenBank/DDBJ whole genome shotgun (WGS) entry which is preliminary data.</text>
</comment>
<dbReference type="SMART" id="SM00829">
    <property type="entry name" value="PKS_ER"/>
    <property type="match status" value="1"/>
</dbReference>